<dbReference type="Pfam" id="PF22888">
    <property type="entry name" value="FIMAH"/>
    <property type="match status" value="1"/>
</dbReference>
<dbReference type="KEGG" id="plyc:GXP70_21915"/>
<name>A0A6C0G6Z7_9BACL</name>
<keyword evidence="1 2" id="KW-0732">Signal</keyword>
<dbReference type="Pfam" id="PF03663">
    <property type="entry name" value="Glyco_hydro_76"/>
    <property type="match status" value="1"/>
</dbReference>
<gene>
    <name evidence="4" type="ORF">GXP70_21915</name>
</gene>
<dbReference type="GO" id="GO:0005975">
    <property type="term" value="P:carbohydrate metabolic process"/>
    <property type="evidence" value="ECO:0007669"/>
    <property type="project" value="InterPro"/>
</dbReference>
<dbReference type="SUPFAM" id="SSF49785">
    <property type="entry name" value="Galactose-binding domain-like"/>
    <property type="match status" value="3"/>
</dbReference>
<proteinExistence type="predicted"/>
<dbReference type="InterPro" id="IPR008928">
    <property type="entry name" value="6-hairpin_glycosidase_sf"/>
</dbReference>
<dbReference type="EMBL" id="CP048209">
    <property type="protein sequence ID" value="QHT62375.1"/>
    <property type="molecule type" value="Genomic_DNA"/>
</dbReference>
<keyword evidence="5" id="KW-1185">Reference proteome</keyword>
<dbReference type="SMART" id="SM00606">
    <property type="entry name" value="CBD_IV"/>
    <property type="match status" value="3"/>
</dbReference>
<dbReference type="GO" id="GO:0030246">
    <property type="term" value="F:carbohydrate binding"/>
    <property type="evidence" value="ECO:0007669"/>
    <property type="project" value="InterPro"/>
</dbReference>
<feature type="domain" description="CBM6" evidence="3">
    <location>
        <begin position="404"/>
        <end position="536"/>
    </location>
</feature>
<dbReference type="InterPro" id="IPR008979">
    <property type="entry name" value="Galactose-bd-like_sf"/>
</dbReference>
<dbReference type="PANTHER" id="PTHR47791:SF3">
    <property type="entry name" value="MEIOTICALLY UP-REGULATED GENE 191 PROTEIN"/>
    <property type="match status" value="1"/>
</dbReference>
<feature type="domain" description="CBM6" evidence="3">
    <location>
        <begin position="539"/>
        <end position="671"/>
    </location>
</feature>
<feature type="chain" id="PRO_5038582317" evidence="2">
    <location>
        <begin position="25"/>
        <end position="1093"/>
    </location>
</feature>
<dbReference type="Pfam" id="PF03422">
    <property type="entry name" value="CBM_6"/>
    <property type="match status" value="3"/>
</dbReference>
<evidence type="ECO:0000256" key="2">
    <source>
        <dbReference type="SAM" id="SignalP"/>
    </source>
</evidence>
<protein>
    <submittedName>
        <fullName evidence="4">Carbohydrate-binding protein</fullName>
    </submittedName>
</protein>
<accession>A0A6C0G6Z7</accession>
<dbReference type="Gene3D" id="2.60.120.260">
    <property type="entry name" value="Galactose-binding domain-like"/>
    <property type="match status" value="3"/>
</dbReference>
<dbReference type="PANTHER" id="PTHR47791">
    <property type="entry name" value="MEIOTICALLY UP-REGULATED GENE 191 PROTEIN"/>
    <property type="match status" value="1"/>
</dbReference>
<dbReference type="CDD" id="cd04084">
    <property type="entry name" value="CBM6_xylanase-like"/>
    <property type="match status" value="3"/>
</dbReference>
<dbReference type="InterPro" id="IPR054470">
    <property type="entry name" value="FIMAH_dom"/>
</dbReference>
<feature type="domain" description="CBM6" evidence="3">
    <location>
        <begin position="682"/>
        <end position="807"/>
    </location>
</feature>
<evidence type="ECO:0000313" key="5">
    <source>
        <dbReference type="Proteomes" id="UP000476064"/>
    </source>
</evidence>
<evidence type="ECO:0000313" key="4">
    <source>
        <dbReference type="EMBL" id="QHT62375.1"/>
    </source>
</evidence>
<dbReference type="AlphaFoldDB" id="A0A6C0G6Z7"/>
<dbReference type="Gene3D" id="1.50.10.20">
    <property type="match status" value="1"/>
</dbReference>
<organism evidence="4 5">
    <name type="scientific">Paenibacillus lycopersici</name>
    <dbReference type="NCBI Taxonomy" id="2704462"/>
    <lineage>
        <taxon>Bacteria</taxon>
        <taxon>Bacillati</taxon>
        <taxon>Bacillota</taxon>
        <taxon>Bacilli</taxon>
        <taxon>Bacillales</taxon>
        <taxon>Paenibacillaceae</taxon>
        <taxon>Paenibacillus</taxon>
    </lineage>
</organism>
<dbReference type="InterPro" id="IPR006584">
    <property type="entry name" value="Cellulose-bd_IV"/>
</dbReference>
<dbReference type="PROSITE" id="PS51175">
    <property type="entry name" value="CBM6"/>
    <property type="match status" value="3"/>
</dbReference>
<reference evidence="4 5" key="1">
    <citation type="submission" date="2020-01" db="EMBL/GenBank/DDBJ databases">
        <title>Paenibacillus sp. nov., isolated from tomato rhizosphere.</title>
        <authorList>
            <person name="Weon H.-Y."/>
            <person name="Lee S.A."/>
        </authorList>
    </citation>
    <scope>NUCLEOTIDE SEQUENCE [LARGE SCALE GENOMIC DNA]</scope>
    <source>
        <strain evidence="4 5">12200R-189</strain>
    </source>
</reference>
<feature type="signal peptide" evidence="2">
    <location>
        <begin position="1"/>
        <end position="24"/>
    </location>
</feature>
<dbReference type="RefSeq" id="WP_162358808.1">
    <property type="nucleotide sequence ID" value="NZ_CP048209.1"/>
</dbReference>
<dbReference type="InterPro" id="IPR005198">
    <property type="entry name" value="Glyco_hydro_76"/>
</dbReference>
<evidence type="ECO:0000256" key="1">
    <source>
        <dbReference type="ARBA" id="ARBA00022729"/>
    </source>
</evidence>
<dbReference type="SUPFAM" id="SSF48208">
    <property type="entry name" value="Six-hairpin glycosidases"/>
    <property type="match status" value="1"/>
</dbReference>
<dbReference type="Proteomes" id="UP000476064">
    <property type="component" value="Chromosome"/>
</dbReference>
<sequence length="1093" mass="115544">MTLKPGSKLFIWTTAAALTLSAWSGIGASHASASSGTAGNTITASFTRADADAAIQAFNRTFWDSSKKFYWANSNKGTSYQGFWVEAELWEMVMDAYQNASDPALKAQLRQQIDDVFDGTVASYGPDWTNNPFNDDIMWWAMASARAYEITKEQRYLDKAKYYFDFVYDTQWDDEFAGGGIWWMNSDHSTKNACINFPAAEAAVFLYNNTQDAHYLDAAKKIFRWGKTVLTDGAGGVFDRIEVKNGAQPGATHYNQGTFIGAAVGLYKITGDGVYLDDAMKAADFTRQHLVDGSGVLRYEGPNGDLKGGKTILLRNLAYLQQTVNHETSGKAAAFAGSFNDWLTFNANAAWRNRNADNIVDGNWGGQFLSGTYESWSSAAAVEALAVLQPGSSTLTDPVRDPYARTEAETYSVGSGFGLEGSADGTLQLGGIQAGGYIAYRNVDFGAAGAAGMIARASSATGGGNIEVRLDAPDGPKAGTVNVQGTGSWNTFTDAAAVLKDDQGNPSAITGVHDVYLVFARTNDDYLFNLNWIKFTHADPTKTDAYARLQGINADEVSGLSKNTDAGILDGVKNDAYARFNGIDFGSGAAGMTAHVASGSQGGTIEVKLDSLNGPTAGTMEIPALGSWDSWVDIMANIDDTLAKGVHDVYLVFHGKNGSDYPGNLGWFTFTTVKGKSRDALAKLEAEDFTGGTGFGTENGGGETYLAGINASNAPYAMYNYIDFGTTSPAQFTVNAASDTGGGTIEVRIDSLNGPVIATNQTTGTGGWQKFAVTSAPVTTPVTGKHIVFLLFKGSGYLYNVDKFTFGDPSVLTAPEVPPVQVPDSVPPGDVENVQVIRDNGNVQLYWDGPYDIDARQVKLQPLSGGQPAGALVTVAQGVQTASWSNLGDASDAIVIHAVDASGNVSSGVTVSLADYPSFTLKAGGTDVRNGAALEDDAVLRFRAAGGKAAIQSATVTIDGHTYAVHSPADPVVDIELAGMSGAKTAVLAIADASGSTLRQSIAFTVRASIGSMQRLVERYQQTGQLKGALVPQLTNALSQAQHHLDGGKTKQAAKSVQDFVKHLNNKAHNDLITANAKAVLNGDAAAVIQSLQ</sequence>
<dbReference type="InterPro" id="IPR005084">
    <property type="entry name" value="CBM6"/>
</dbReference>
<dbReference type="InterPro" id="IPR053169">
    <property type="entry name" value="MUG_Protein"/>
</dbReference>
<evidence type="ECO:0000259" key="3">
    <source>
        <dbReference type="PROSITE" id="PS51175"/>
    </source>
</evidence>